<name>A0ABM5N4B2_EMTOG</name>
<evidence type="ECO:0000313" key="2">
    <source>
        <dbReference type="Proteomes" id="UP000002875"/>
    </source>
</evidence>
<proteinExistence type="predicted"/>
<sequence>MHQKSNFQPKLSEETRYFISIVESKFLQLENTIQKAVKPEIPSVMQPSVVCKKMGWSRSKFEQFKREGLFRTFKIGGKVYVYTSDLIGLFPKDFF</sequence>
<reference evidence="1 2" key="1">
    <citation type="submission" date="2011-07" db="EMBL/GenBank/DDBJ databases">
        <title>The complete genome of chromosome of Emticicia oligotrophica DSM 17448.</title>
        <authorList>
            <consortium name="US DOE Joint Genome Institute (JGI-PGF)"/>
            <person name="Lucas S."/>
            <person name="Han J."/>
            <person name="Lapidus A."/>
            <person name="Bruce D."/>
            <person name="Goodwin L."/>
            <person name="Pitluck S."/>
            <person name="Peters L."/>
            <person name="Kyrpides N."/>
            <person name="Mavromatis K."/>
            <person name="Ivanova N."/>
            <person name="Ovchinnikova G."/>
            <person name="Teshima H."/>
            <person name="Detter J.C."/>
            <person name="Tapia R."/>
            <person name="Han C."/>
            <person name="Land M."/>
            <person name="Hauser L."/>
            <person name="Markowitz V."/>
            <person name="Cheng J.-F."/>
            <person name="Hugenholtz P."/>
            <person name="Woyke T."/>
            <person name="Wu D."/>
            <person name="Tindall B."/>
            <person name="Pomrenke H."/>
            <person name="Brambilla E."/>
            <person name="Klenk H.-P."/>
            <person name="Eisen J.A."/>
        </authorList>
    </citation>
    <scope>NUCLEOTIDE SEQUENCE [LARGE SCALE GENOMIC DNA]</scope>
    <source>
        <strain evidence="1 2">DSM 17448</strain>
    </source>
</reference>
<evidence type="ECO:0008006" key="3">
    <source>
        <dbReference type="Google" id="ProtNLM"/>
    </source>
</evidence>
<keyword evidence="2" id="KW-1185">Reference proteome</keyword>
<organism evidence="1 2">
    <name type="scientific">Emticicia oligotrophica (strain DSM 17448 / CIP 109782 / MTCC 6937 / GPTSA100-15)</name>
    <dbReference type="NCBI Taxonomy" id="929562"/>
    <lineage>
        <taxon>Bacteria</taxon>
        <taxon>Pseudomonadati</taxon>
        <taxon>Bacteroidota</taxon>
        <taxon>Cytophagia</taxon>
        <taxon>Cytophagales</taxon>
        <taxon>Leadbetterellaceae</taxon>
        <taxon>Emticicia</taxon>
    </lineage>
</organism>
<gene>
    <name evidence="1" type="ordered locus">Emtol_3198</name>
</gene>
<dbReference type="EMBL" id="CP002961">
    <property type="protein sequence ID" value="AFK04327.1"/>
    <property type="molecule type" value="Genomic_DNA"/>
</dbReference>
<protein>
    <recommendedName>
        <fullName evidence="3">DNA-binding protein</fullName>
    </recommendedName>
</protein>
<dbReference type="RefSeq" id="WP_015030021.1">
    <property type="nucleotide sequence ID" value="NC_018748.1"/>
</dbReference>
<accession>A0ABM5N4B2</accession>
<dbReference type="Proteomes" id="UP000002875">
    <property type="component" value="Chromosome"/>
</dbReference>
<evidence type="ECO:0000313" key="1">
    <source>
        <dbReference type="EMBL" id="AFK04327.1"/>
    </source>
</evidence>